<keyword evidence="2" id="KW-1185">Reference proteome</keyword>
<comment type="caution">
    <text evidence="1">The sequence shown here is derived from an EMBL/GenBank/DDBJ whole genome shotgun (WGS) entry which is preliminary data.</text>
</comment>
<protein>
    <submittedName>
        <fullName evidence="1">Uncharacterized protein</fullName>
    </submittedName>
</protein>
<dbReference type="EMBL" id="CM056811">
    <property type="protein sequence ID" value="KAJ8637679.1"/>
    <property type="molecule type" value="Genomic_DNA"/>
</dbReference>
<gene>
    <name evidence="1" type="ORF">MRB53_011946</name>
</gene>
<dbReference type="Proteomes" id="UP001234297">
    <property type="component" value="Chromosome 3"/>
</dbReference>
<accession>A0ACC2LXC3</accession>
<name>A0ACC2LXC3_PERAE</name>
<proteinExistence type="predicted"/>
<evidence type="ECO:0000313" key="1">
    <source>
        <dbReference type="EMBL" id="KAJ8637679.1"/>
    </source>
</evidence>
<organism evidence="1 2">
    <name type="scientific">Persea americana</name>
    <name type="common">Avocado</name>
    <dbReference type="NCBI Taxonomy" id="3435"/>
    <lineage>
        <taxon>Eukaryota</taxon>
        <taxon>Viridiplantae</taxon>
        <taxon>Streptophyta</taxon>
        <taxon>Embryophyta</taxon>
        <taxon>Tracheophyta</taxon>
        <taxon>Spermatophyta</taxon>
        <taxon>Magnoliopsida</taxon>
        <taxon>Magnoliidae</taxon>
        <taxon>Laurales</taxon>
        <taxon>Lauraceae</taxon>
        <taxon>Persea</taxon>
    </lineage>
</organism>
<evidence type="ECO:0000313" key="2">
    <source>
        <dbReference type="Proteomes" id="UP001234297"/>
    </source>
</evidence>
<sequence>MADDLRFICKRTVVSTKEVKPGKIFPLSVLDHSMELNRIRIVIYYNYLKKFSDGEVTIKMRESLAELLTSFPMVTGRLKRSPEGQWTIKCNDAGVRMVEATAKGSVEEWLERVDRESELQLASWEDMFHNPYFWSTFYVQLTEFEGGGLAIGLSCTHLVADAAAATMLLKAWAETTLLGKMLSPPYFHPLPTTKTRSISPNPHLIPHYQSSFSLSINNPIPTSNTPNMATLTLSFSQHMVQRCMADARSSDPFASLAALLWVAICGVKDKSKQGVLLDMSLCLDMRKVLGLSKAFFGNAMVFDKVSGDGLKERDLVEAAKVISDGVSKMGNEGVVMGLIEWLQSEKMSHEHNLPVLSGPGLVCANWEGLCPYEAKFEVGVEPIRASYYLESVFGEGHLLILPAPKGEGPLGRAVMVTLPDDQALELCEDPLIHSYSPTILMGPKTTPVRDVNSH</sequence>
<reference evidence="1 2" key="1">
    <citation type="journal article" date="2022" name="Hortic Res">
        <title>A haplotype resolved chromosomal level avocado genome allows analysis of novel avocado genes.</title>
        <authorList>
            <person name="Nath O."/>
            <person name="Fletcher S.J."/>
            <person name="Hayward A."/>
            <person name="Shaw L.M."/>
            <person name="Masouleh A.K."/>
            <person name="Furtado A."/>
            <person name="Henry R.J."/>
            <person name="Mitter N."/>
        </authorList>
    </citation>
    <scope>NUCLEOTIDE SEQUENCE [LARGE SCALE GENOMIC DNA]</scope>
    <source>
        <strain evidence="2">cv. Hass</strain>
    </source>
</reference>